<gene>
    <name evidence="7" type="ORF">CC80DRAFT_445545</name>
</gene>
<evidence type="ECO:0000256" key="5">
    <source>
        <dbReference type="PROSITE-ProRule" id="PRU00333"/>
    </source>
</evidence>
<dbReference type="GO" id="GO:0008898">
    <property type="term" value="F:S-adenosylmethionine-homocysteine S-methyltransferase activity"/>
    <property type="evidence" value="ECO:0007669"/>
    <property type="project" value="TreeGrafter"/>
</dbReference>
<evidence type="ECO:0000256" key="1">
    <source>
        <dbReference type="ARBA" id="ARBA00022603"/>
    </source>
</evidence>
<dbReference type="AlphaFoldDB" id="A0A6A5TV69"/>
<dbReference type="GO" id="GO:0033528">
    <property type="term" value="P:S-methylmethionine cycle"/>
    <property type="evidence" value="ECO:0007669"/>
    <property type="project" value="TreeGrafter"/>
</dbReference>
<feature type="domain" description="Hcy-binding" evidence="6">
    <location>
        <begin position="11"/>
        <end position="323"/>
    </location>
</feature>
<dbReference type="SUPFAM" id="SSF82282">
    <property type="entry name" value="Homocysteine S-methyltransferase"/>
    <property type="match status" value="1"/>
</dbReference>
<dbReference type="InterPro" id="IPR051486">
    <property type="entry name" value="Hcy_S-methyltransferase"/>
</dbReference>
<dbReference type="Pfam" id="PF02574">
    <property type="entry name" value="S-methyl_trans"/>
    <property type="match status" value="1"/>
</dbReference>
<dbReference type="FunFam" id="3.20.20.330:FF:000002">
    <property type="entry name" value="Homocysteine S-methyltransferase"/>
    <property type="match status" value="1"/>
</dbReference>
<dbReference type="GO" id="GO:0009086">
    <property type="term" value="P:methionine biosynthetic process"/>
    <property type="evidence" value="ECO:0007669"/>
    <property type="project" value="TreeGrafter"/>
</dbReference>
<keyword evidence="1 5" id="KW-0489">Methyltransferase</keyword>
<feature type="binding site" evidence="5">
    <location>
        <position position="242"/>
    </location>
    <ligand>
        <name>Zn(2+)</name>
        <dbReference type="ChEBI" id="CHEBI:29105"/>
    </ligand>
</feature>
<evidence type="ECO:0000256" key="2">
    <source>
        <dbReference type="ARBA" id="ARBA00022679"/>
    </source>
</evidence>
<dbReference type="EMBL" id="ML976991">
    <property type="protein sequence ID" value="KAF1956823.1"/>
    <property type="molecule type" value="Genomic_DNA"/>
</dbReference>
<keyword evidence="4 5" id="KW-0862">Zinc</keyword>
<proteinExistence type="predicted"/>
<dbReference type="PANTHER" id="PTHR46015:SF1">
    <property type="entry name" value="HOMOCYSTEINE S-METHYLTRANSFERASE-LIKE ISOFORM 1"/>
    <property type="match status" value="1"/>
</dbReference>
<reference evidence="7" key="1">
    <citation type="journal article" date="2020" name="Stud. Mycol.">
        <title>101 Dothideomycetes genomes: a test case for predicting lifestyles and emergence of pathogens.</title>
        <authorList>
            <person name="Haridas S."/>
            <person name="Albert R."/>
            <person name="Binder M."/>
            <person name="Bloem J."/>
            <person name="Labutti K."/>
            <person name="Salamov A."/>
            <person name="Andreopoulos B."/>
            <person name="Baker S."/>
            <person name="Barry K."/>
            <person name="Bills G."/>
            <person name="Bluhm B."/>
            <person name="Cannon C."/>
            <person name="Castanera R."/>
            <person name="Culley D."/>
            <person name="Daum C."/>
            <person name="Ezra D."/>
            <person name="Gonzalez J."/>
            <person name="Henrissat B."/>
            <person name="Kuo A."/>
            <person name="Liang C."/>
            <person name="Lipzen A."/>
            <person name="Lutzoni F."/>
            <person name="Magnuson J."/>
            <person name="Mondo S."/>
            <person name="Nolan M."/>
            <person name="Ohm R."/>
            <person name="Pangilinan J."/>
            <person name="Park H.-J."/>
            <person name="Ramirez L."/>
            <person name="Alfaro M."/>
            <person name="Sun H."/>
            <person name="Tritt A."/>
            <person name="Yoshinaga Y."/>
            <person name="Zwiers L.-H."/>
            <person name="Turgeon B."/>
            <person name="Goodwin S."/>
            <person name="Spatafora J."/>
            <person name="Crous P."/>
            <person name="Grigoriev I."/>
        </authorList>
    </citation>
    <scope>NUCLEOTIDE SEQUENCE</scope>
    <source>
        <strain evidence="7">CBS 675.92</strain>
    </source>
</reference>
<dbReference type="InterPro" id="IPR003726">
    <property type="entry name" value="HCY_dom"/>
</dbReference>
<dbReference type="OrthoDB" id="261426at2759"/>
<name>A0A6A5TV69_9PLEO</name>
<dbReference type="NCBIfam" id="NF007020">
    <property type="entry name" value="PRK09485.1"/>
    <property type="match status" value="1"/>
</dbReference>
<comment type="cofactor">
    <cofactor evidence="5">
        <name>Zn(2+)</name>
        <dbReference type="ChEBI" id="CHEBI:29105"/>
    </cofactor>
</comment>
<organism evidence="7 8">
    <name type="scientific">Byssothecium circinans</name>
    <dbReference type="NCBI Taxonomy" id="147558"/>
    <lineage>
        <taxon>Eukaryota</taxon>
        <taxon>Fungi</taxon>
        <taxon>Dikarya</taxon>
        <taxon>Ascomycota</taxon>
        <taxon>Pezizomycotina</taxon>
        <taxon>Dothideomycetes</taxon>
        <taxon>Pleosporomycetidae</taxon>
        <taxon>Pleosporales</taxon>
        <taxon>Massarineae</taxon>
        <taxon>Massarinaceae</taxon>
        <taxon>Byssothecium</taxon>
    </lineage>
</organism>
<dbReference type="PANTHER" id="PTHR46015">
    <property type="entry name" value="ZGC:172121"/>
    <property type="match status" value="1"/>
</dbReference>
<feature type="non-terminal residue" evidence="7">
    <location>
        <position position="326"/>
    </location>
</feature>
<keyword evidence="2 5" id="KW-0808">Transferase</keyword>
<evidence type="ECO:0000256" key="3">
    <source>
        <dbReference type="ARBA" id="ARBA00022723"/>
    </source>
</evidence>
<evidence type="ECO:0000313" key="7">
    <source>
        <dbReference type="EMBL" id="KAF1956823.1"/>
    </source>
</evidence>
<keyword evidence="3 5" id="KW-0479">Metal-binding</keyword>
<dbReference type="PROSITE" id="PS50970">
    <property type="entry name" value="HCY"/>
    <property type="match status" value="1"/>
</dbReference>
<dbReference type="Proteomes" id="UP000800035">
    <property type="component" value="Unassembled WGS sequence"/>
</dbReference>
<feature type="binding site" evidence="5">
    <location>
        <position position="309"/>
    </location>
    <ligand>
        <name>Zn(2+)</name>
        <dbReference type="ChEBI" id="CHEBI:29105"/>
    </ligand>
</feature>
<sequence length="326" mass="35287">MSSPTSPPRQKLSTVLTTTNTPIVLDGALATYLETQGADISTPLWSAHLLHTNPSLIKKAHYDYFAAGADIATTCSYQASIPGLIEHLGISEADATAMIKKSVELAQEARDEYLHEQEQQRQLQNLYIAGSIGPYGAYLSNGAEYRGDYSLPEETLRSFHLPRITSLIAAGIDILAIETLPSFPETHALLSLLSTSFPSTPAYFSFTLRPSSPTHISDGTPLSRVASLLNEYDNVVAVGVNCVAPGVALEGLRELRRWTRKPLVVYANSGEVWNAGTRGWEGGRREGGEVEAWTRKFWEAGARVVGGCCRTGPGDIRVISGVLRGI</sequence>
<protein>
    <submittedName>
        <fullName evidence="7">Homocysteine S-methyltransferas-like protein</fullName>
    </submittedName>
</protein>
<dbReference type="InterPro" id="IPR036589">
    <property type="entry name" value="HCY_dom_sf"/>
</dbReference>
<evidence type="ECO:0000259" key="6">
    <source>
        <dbReference type="PROSITE" id="PS50970"/>
    </source>
</evidence>
<keyword evidence="8" id="KW-1185">Reference proteome</keyword>
<dbReference type="GO" id="GO:0046872">
    <property type="term" value="F:metal ion binding"/>
    <property type="evidence" value="ECO:0007669"/>
    <property type="project" value="UniProtKB-KW"/>
</dbReference>
<accession>A0A6A5TV69</accession>
<feature type="binding site" evidence="5">
    <location>
        <position position="308"/>
    </location>
    <ligand>
        <name>Zn(2+)</name>
        <dbReference type="ChEBI" id="CHEBI:29105"/>
    </ligand>
</feature>
<dbReference type="Gene3D" id="3.20.20.330">
    <property type="entry name" value="Homocysteine-binding-like domain"/>
    <property type="match status" value="1"/>
</dbReference>
<dbReference type="GO" id="GO:0032259">
    <property type="term" value="P:methylation"/>
    <property type="evidence" value="ECO:0007669"/>
    <property type="project" value="UniProtKB-KW"/>
</dbReference>
<evidence type="ECO:0000313" key="8">
    <source>
        <dbReference type="Proteomes" id="UP000800035"/>
    </source>
</evidence>
<evidence type="ECO:0000256" key="4">
    <source>
        <dbReference type="ARBA" id="ARBA00022833"/>
    </source>
</evidence>